<dbReference type="Pfam" id="PF00010">
    <property type="entry name" value="HLH"/>
    <property type="match status" value="1"/>
</dbReference>
<dbReference type="PANTHER" id="PTHR46055:SF3">
    <property type="entry name" value="CIRCADIAN LOCOMOTER OUTPUT CYCLES PROTEIN KAPUT"/>
    <property type="match status" value="1"/>
</dbReference>
<dbReference type="Gene3D" id="4.10.280.10">
    <property type="entry name" value="Helix-loop-helix DNA-binding domain"/>
    <property type="match status" value="1"/>
</dbReference>
<dbReference type="InterPro" id="IPR011598">
    <property type="entry name" value="bHLH_dom"/>
</dbReference>
<dbReference type="GO" id="GO:0000978">
    <property type="term" value="F:RNA polymerase II cis-regulatory region sequence-specific DNA binding"/>
    <property type="evidence" value="ECO:0007669"/>
    <property type="project" value="TreeGrafter"/>
</dbReference>
<evidence type="ECO:0000256" key="3">
    <source>
        <dbReference type="ARBA" id="ARBA00023108"/>
    </source>
</evidence>
<evidence type="ECO:0000259" key="8">
    <source>
        <dbReference type="PROSITE" id="PS50112"/>
    </source>
</evidence>
<dbReference type="InterPro" id="IPR036638">
    <property type="entry name" value="HLH_DNA-bd_sf"/>
</dbReference>
<dbReference type="SUPFAM" id="SSF55785">
    <property type="entry name" value="PYP-like sensor domain (PAS domain)"/>
    <property type="match status" value="1"/>
</dbReference>
<dbReference type="InterPro" id="IPR035965">
    <property type="entry name" value="PAS-like_dom_sf"/>
</dbReference>
<dbReference type="GO" id="GO:0045944">
    <property type="term" value="P:positive regulation of transcription by RNA polymerase II"/>
    <property type="evidence" value="ECO:0007669"/>
    <property type="project" value="UniProtKB-ARBA"/>
</dbReference>
<feature type="domain" description="PAS" evidence="8">
    <location>
        <begin position="88"/>
        <end position="158"/>
    </location>
</feature>
<dbReference type="GO" id="GO:0046983">
    <property type="term" value="F:protein dimerization activity"/>
    <property type="evidence" value="ECO:0007669"/>
    <property type="project" value="InterPro"/>
</dbReference>
<evidence type="ECO:0000313" key="11">
    <source>
        <dbReference type="Proteomes" id="UP000015102"/>
    </source>
</evidence>
<dbReference type="PANTHER" id="PTHR46055">
    <property type="entry name" value="CIRCADIAN LOCOMOTER OUTPUT CYCLES PROTEIN KAPUT"/>
    <property type="match status" value="1"/>
</dbReference>
<dbReference type="GO" id="GO:0005737">
    <property type="term" value="C:cytoplasm"/>
    <property type="evidence" value="ECO:0007669"/>
    <property type="project" value="InterPro"/>
</dbReference>
<dbReference type="OMA" id="NDKEMNC"/>
<keyword evidence="7" id="KW-0539">Nucleus</keyword>
<reference evidence="11" key="1">
    <citation type="submission" date="2013-02" db="EMBL/GenBank/DDBJ databases">
        <authorList>
            <person name="Hughes D."/>
        </authorList>
    </citation>
    <scope>NUCLEOTIDE SEQUENCE</scope>
    <source>
        <strain>Durham</strain>
        <strain evidence="11">NC isolate 2 -- Noor lab</strain>
    </source>
</reference>
<dbReference type="SMART" id="SM00091">
    <property type="entry name" value="PAS"/>
    <property type="match status" value="1"/>
</dbReference>
<keyword evidence="6" id="KW-0804">Transcription</keyword>
<evidence type="ECO:0000256" key="5">
    <source>
        <dbReference type="ARBA" id="ARBA00023159"/>
    </source>
</evidence>
<evidence type="ECO:0000256" key="4">
    <source>
        <dbReference type="ARBA" id="ARBA00023125"/>
    </source>
</evidence>
<keyword evidence="2" id="KW-0805">Transcription regulation</keyword>
<dbReference type="EMBL" id="CAQQ02047731">
    <property type="status" value="NOT_ANNOTATED_CDS"/>
    <property type="molecule type" value="Genomic_DNA"/>
</dbReference>
<dbReference type="Gene3D" id="3.30.450.20">
    <property type="entry name" value="PAS domain"/>
    <property type="match status" value="1"/>
</dbReference>
<dbReference type="InterPro" id="IPR047230">
    <property type="entry name" value="CLOCK-like"/>
</dbReference>
<accession>T1GXC0</accession>
<dbReference type="AlphaFoldDB" id="T1GXC0"/>
<reference evidence="10" key="2">
    <citation type="submission" date="2015-06" db="UniProtKB">
        <authorList>
            <consortium name="EnsemblMetazoa"/>
        </authorList>
    </citation>
    <scope>IDENTIFICATION</scope>
</reference>
<dbReference type="PRINTS" id="PR00785">
    <property type="entry name" value="NCTRNSLOCATR"/>
</dbReference>
<sequence>MDDKIDEECIEKDDYKRKSRNLSEKKRRDQFNALVNELNILISVNNKKMDKSSILKSTIAFLRNHKEVAKKSKSLDIKEDWKPSMLSNEEFIHLILEALDGFIIIFSGKGNILYISESVTSLLGYLPKDVLLMTIYDMAYEMDHEFIYNIFNTKSTDETRNRETSFYCHIKRQNIENRERLSYELVKFVGYFRKYTQIL</sequence>
<dbReference type="SUPFAM" id="SSF47459">
    <property type="entry name" value="HLH, helix-loop-helix DNA-binding domain"/>
    <property type="match status" value="1"/>
</dbReference>
<dbReference type="EnsemblMetazoa" id="MESCA008465-RA">
    <property type="protein sequence ID" value="MESCA008465-PA"/>
    <property type="gene ID" value="MESCA008465"/>
</dbReference>
<dbReference type="STRING" id="36166.T1GXC0"/>
<evidence type="ECO:0000256" key="7">
    <source>
        <dbReference type="ARBA" id="ARBA00023242"/>
    </source>
</evidence>
<evidence type="ECO:0000313" key="10">
    <source>
        <dbReference type="EnsemblMetazoa" id="MESCA008465-PA"/>
    </source>
</evidence>
<protein>
    <submittedName>
        <fullName evidence="10">Uncharacterized protein</fullName>
    </submittedName>
</protein>
<organism evidence="10 11">
    <name type="scientific">Megaselia scalaris</name>
    <name type="common">Humpbacked fly</name>
    <name type="synonym">Phora scalaris</name>
    <dbReference type="NCBI Taxonomy" id="36166"/>
    <lineage>
        <taxon>Eukaryota</taxon>
        <taxon>Metazoa</taxon>
        <taxon>Ecdysozoa</taxon>
        <taxon>Arthropoda</taxon>
        <taxon>Hexapoda</taxon>
        <taxon>Insecta</taxon>
        <taxon>Pterygota</taxon>
        <taxon>Neoptera</taxon>
        <taxon>Endopterygota</taxon>
        <taxon>Diptera</taxon>
        <taxon>Brachycera</taxon>
        <taxon>Muscomorpha</taxon>
        <taxon>Platypezoidea</taxon>
        <taxon>Phoridae</taxon>
        <taxon>Megaseliini</taxon>
        <taxon>Megaselia</taxon>
    </lineage>
</organism>
<dbReference type="CDD" id="cd00130">
    <property type="entry name" value="PAS"/>
    <property type="match status" value="1"/>
</dbReference>
<dbReference type="InterPro" id="IPR000014">
    <property type="entry name" value="PAS"/>
</dbReference>
<evidence type="ECO:0000256" key="2">
    <source>
        <dbReference type="ARBA" id="ARBA00023015"/>
    </source>
</evidence>
<dbReference type="PROSITE" id="PS50112">
    <property type="entry name" value="PAS"/>
    <property type="match status" value="1"/>
</dbReference>
<keyword evidence="4" id="KW-0238">DNA-binding</keyword>
<dbReference type="NCBIfam" id="TIGR00229">
    <property type="entry name" value="sensory_box"/>
    <property type="match status" value="1"/>
</dbReference>
<proteinExistence type="predicted"/>
<keyword evidence="5" id="KW-0010">Activator</keyword>
<keyword evidence="11" id="KW-1185">Reference proteome</keyword>
<evidence type="ECO:0000256" key="6">
    <source>
        <dbReference type="ARBA" id="ARBA00023163"/>
    </source>
</evidence>
<keyword evidence="1" id="KW-0677">Repeat</keyword>
<dbReference type="GO" id="GO:0032922">
    <property type="term" value="P:circadian regulation of gene expression"/>
    <property type="evidence" value="ECO:0007669"/>
    <property type="project" value="InterPro"/>
</dbReference>
<feature type="domain" description="BHLH" evidence="9">
    <location>
        <begin position="15"/>
        <end position="65"/>
    </location>
</feature>
<keyword evidence="3" id="KW-0090">Biological rhythms</keyword>
<dbReference type="HOGENOM" id="CLU_094812_0_0_1"/>
<dbReference type="GO" id="GO:0000981">
    <property type="term" value="F:DNA-binding transcription factor activity, RNA polymerase II-specific"/>
    <property type="evidence" value="ECO:0007669"/>
    <property type="project" value="InterPro"/>
</dbReference>
<dbReference type="GO" id="GO:1990513">
    <property type="term" value="C:CLOCK-BMAL transcription complex"/>
    <property type="evidence" value="ECO:0007669"/>
    <property type="project" value="TreeGrafter"/>
</dbReference>
<evidence type="ECO:0000256" key="1">
    <source>
        <dbReference type="ARBA" id="ARBA00022737"/>
    </source>
</evidence>
<dbReference type="SMART" id="SM00353">
    <property type="entry name" value="HLH"/>
    <property type="match status" value="1"/>
</dbReference>
<dbReference type="Proteomes" id="UP000015102">
    <property type="component" value="Unassembled WGS sequence"/>
</dbReference>
<name>T1GXC0_MEGSC</name>
<dbReference type="InterPro" id="IPR001067">
    <property type="entry name" value="Nuc_translocat"/>
</dbReference>
<dbReference type="InterPro" id="IPR013767">
    <property type="entry name" value="PAS_fold"/>
</dbReference>
<dbReference type="PROSITE" id="PS50888">
    <property type="entry name" value="BHLH"/>
    <property type="match status" value="1"/>
</dbReference>
<evidence type="ECO:0000259" key="9">
    <source>
        <dbReference type="PROSITE" id="PS50888"/>
    </source>
</evidence>
<dbReference type="Pfam" id="PF00989">
    <property type="entry name" value="PAS"/>
    <property type="match status" value="1"/>
</dbReference>